<dbReference type="Proteomes" id="UP001152622">
    <property type="component" value="Chromosome 3"/>
</dbReference>
<organism evidence="1 2">
    <name type="scientific">Synaphobranchus kaupii</name>
    <name type="common">Kaup's arrowtooth eel</name>
    <dbReference type="NCBI Taxonomy" id="118154"/>
    <lineage>
        <taxon>Eukaryota</taxon>
        <taxon>Metazoa</taxon>
        <taxon>Chordata</taxon>
        <taxon>Craniata</taxon>
        <taxon>Vertebrata</taxon>
        <taxon>Euteleostomi</taxon>
        <taxon>Actinopterygii</taxon>
        <taxon>Neopterygii</taxon>
        <taxon>Teleostei</taxon>
        <taxon>Anguilliformes</taxon>
        <taxon>Synaphobranchidae</taxon>
        <taxon>Synaphobranchus</taxon>
    </lineage>
</organism>
<dbReference type="SUPFAM" id="SSF47923">
    <property type="entry name" value="Ypt/Rab-GAP domain of gyp1p"/>
    <property type="match status" value="1"/>
</dbReference>
<accession>A0A9Q1FV03</accession>
<keyword evidence="2" id="KW-1185">Reference proteome</keyword>
<evidence type="ECO:0000313" key="1">
    <source>
        <dbReference type="EMBL" id="KAJ8368349.1"/>
    </source>
</evidence>
<dbReference type="EMBL" id="JAINUF010000003">
    <property type="protein sequence ID" value="KAJ8368349.1"/>
    <property type="molecule type" value="Genomic_DNA"/>
</dbReference>
<sequence length="1157" mass="128690">MAFDGSHNAVCQEMMDFVNDTYNLVVSETEEILAAEERKHQEEEGLDLAEADSAWALTARRRPQSVESGYLHLTMRRGSAYKSTNAELGTRYDSPTPPPLHCVESEVLGGALSAVLTSDPDRMQEVCERLGGRLLTASLRGSVWIDKLLRLQAFSSDSTWSLERRARERFGRAVERRVAALKLRSATRSPISGLIENAVVEVYERTPCMQAFATSEQMISESCRALNILYVHGGVYQPCLVHWLFPLQIAFQQTAAEAEHCYELSMYLHLLSQRLFPSGAEVLAMAESVMNRLHEQDPDLYTHLQLCASRNALLDPQDYAVECLAQEREKVLEALDVTGASDRHLAATRELLENPAVFLRQWIGEGFVGVLDLPAVLLVWDQLFMQNWSRRVMEDFCLTLLLLLREALLAACDYPGMREVLSGYVSHLFTADIQRAWIHLQQGGLPDDIPGFNRLDARFLSGPFPQEAASHDSTPQSLGQVLPLGLKDINLRLILDMSKKGHIHQARLDDFDPGAVSLTASVVYGNANLHSKSTLLKPSVEVMSPQQETTTPEYRLHYSDILHFDSLDLSDFREKLSKKDRPAVIFEVVYGPPENNGFAPTMLGWAKVDLFVEQKAGARTVWAPTELTSPVPVLAGEVQESLWDHTPSQGPAGLLQRGSEVQMTAFDPSRLEKNNGNPSSEESPFLYPPWIPHNPSLTVPHQSTVHQPFDLYIDSVHYIPDNATIVKVIGRFLRSGVKDPPDIMALPDLSSSARSPDFHFHLTVNPSNQTSFDPNVLLLLQVHTLCVDTGESRAIGNCVVRVFDDEGRLNAGGHQCRLRVGMPQKEETLLTESALQHQLTVPSTTVLFRILPHAPDFVPAPDYLSGYYFTDDAKPNMSGLGIIATFQRDRSSPKTVQEMVKDLAMKEKAHVSPEQASAWLEDRLDARKGNLSQKPPADLPMWRMVRYRQQAGVRVRVTQAFGLPADGLYVNAFTRVLKGSDTSRVPELPRGWGGDEKFLTRRHDYGGLQRAPRWTDQSSVLHPYLDPHTVLLVQLFVLDAVYRPDPSGQGCGTVSVRTRGQLCLDSKSQLAWTVIPLFEGPYVSSGIHYAPLFQGSPDRGFLGSVISCPVKETTAGHLKTGTVKLSKGAASVAVEVWDGHYLDDERHDLPDSGLINT</sequence>
<dbReference type="Gene3D" id="1.10.472.80">
    <property type="entry name" value="Ypt/Rab-GAP domain of gyp1p, domain 3"/>
    <property type="match status" value="1"/>
</dbReference>
<dbReference type="OrthoDB" id="70142at2759"/>
<proteinExistence type="predicted"/>
<evidence type="ECO:0000313" key="2">
    <source>
        <dbReference type="Proteomes" id="UP001152622"/>
    </source>
</evidence>
<name>A0A9Q1FV03_SYNKA</name>
<gene>
    <name evidence="1" type="ORF">SKAU_G00083770</name>
</gene>
<reference evidence="1" key="1">
    <citation type="journal article" date="2023" name="Science">
        <title>Genome structures resolve the early diversification of teleost fishes.</title>
        <authorList>
            <person name="Parey E."/>
            <person name="Louis A."/>
            <person name="Montfort J."/>
            <person name="Bouchez O."/>
            <person name="Roques C."/>
            <person name="Iampietro C."/>
            <person name="Lluch J."/>
            <person name="Castinel A."/>
            <person name="Donnadieu C."/>
            <person name="Desvignes T."/>
            <person name="Floi Bucao C."/>
            <person name="Jouanno E."/>
            <person name="Wen M."/>
            <person name="Mejri S."/>
            <person name="Dirks R."/>
            <person name="Jansen H."/>
            <person name="Henkel C."/>
            <person name="Chen W.J."/>
            <person name="Zahm M."/>
            <person name="Cabau C."/>
            <person name="Klopp C."/>
            <person name="Thompson A.W."/>
            <person name="Robinson-Rechavi M."/>
            <person name="Braasch I."/>
            <person name="Lecointre G."/>
            <person name="Bobe J."/>
            <person name="Postlethwait J.H."/>
            <person name="Berthelot C."/>
            <person name="Roest Crollius H."/>
            <person name="Guiguen Y."/>
        </authorList>
    </citation>
    <scope>NUCLEOTIDE SEQUENCE</scope>
    <source>
        <strain evidence="1">WJC10195</strain>
    </source>
</reference>
<comment type="caution">
    <text evidence="1">The sequence shown here is derived from an EMBL/GenBank/DDBJ whole genome shotgun (WGS) entry which is preliminary data.</text>
</comment>
<dbReference type="InterPro" id="IPR035969">
    <property type="entry name" value="Rab-GAP_TBC_sf"/>
</dbReference>
<dbReference type="AlphaFoldDB" id="A0A9Q1FV03"/>
<protein>
    <submittedName>
        <fullName evidence="1">Uncharacterized protein</fullName>
    </submittedName>
</protein>